<sequence>MAQQLLENDELQEDELTTEIQKKYVLKIGDVSQFLKQDLPLELLTPKSKNLFQRFQLSMEFLHQNPENLPNIDSYIEAKNI</sequence>
<proteinExistence type="predicted"/>
<dbReference type="Proteomes" id="UP001160148">
    <property type="component" value="Unassembled WGS sequence"/>
</dbReference>
<dbReference type="EMBL" id="CARXXK010000251">
    <property type="protein sequence ID" value="CAI6370200.1"/>
    <property type="molecule type" value="Genomic_DNA"/>
</dbReference>
<accession>A0AAV0XNY5</accession>
<evidence type="ECO:0000313" key="1">
    <source>
        <dbReference type="EMBL" id="CAI6370200.1"/>
    </source>
</evidence>
<evidence type="ECO:0000313" key="2">
    <source>
        <dbReference type="Proteomes" id="UP001160148"/>
    </source>
</evidence>
<reference evidence="1 2" key="1">
    <citation type="submission" date="2023-01" db="EMBL/GenBank/DDBJ databases">
        <authorList>
            <person name="Whitehead M."/>
        </authorList>
    </citation>
    <scope>NUCLEOTIDE SEQUENCE [LARGE SCALE GENOMIC DNA]</scope>
</reference>
<comment type="caution">
    <text evidence="1">The sequence shown here is derived from an EMBL/GenBank/DDBJ whole genome shotgun (WGS) entry which is preliminary data.</text>
</comment>
<name>A0AAV0XNY5_9HEMI</name>
<protein>
    <submittedName>
        <fullName evidence="1">Uncharacterized protein</fullName>
    </submittedName>
</protein>
<gene>
    <name evidence="1" type="ORF">MEUPH1_LOCUS24347</name>
</gene>
<organism evidence="1 2">
    <name type="scientific">Macrosiphum euphorbiae</name>
    <name type="common">potato aphid</name>
    <dbReference type="NCBI Taxonomy" id="13131"/>
    <lineage>
        <taxon>Eukaryota</taxon>
        <taxon>Metazoa</taxon>
        <taxon>Ecdysozoa</taxon>
        <taxon>Arthropoda</taxon>
        <taxon>Hexapoda</taxon>
        <taxon>Insecta</taxon>
        <taxon>Pterygota</taxon>
        <taxon>Neoptera</taxon>
        <taxon>Paraneoptera</taxon>
        <taxon>Hemiptera</taxon>
        <taxon>Sternorrhyncha</taxon>
        <taxon>Aphidomorpha</taxon>
        <taxon>Aphidoidea</taxon>
        <taxon>Aphididae</taxon>
        <taxon>Macrosiphini</taxon>
        <taxon>Macrosiphum</taxon>
    </lineage>
</organism>
<keyword evidence="2" id="KW-1185">Reference proteome</keyword>
<dbReference type="AlphaFoldDB" id="A0AAV0XNY5"/>